<name>A0A1I4TAD6_9FLAO</name>
<accession>A0A1I4TAD6</accession>
<dbReference type="EMBL" id="FOUT01000002">
    <property type="protein sequence ID" value="SFM73625.1"/>
    <property type="molecule type" value="Genomic_DNA"/>
</dbReference>
<evidence type="ECO:0000313" key="2">
    <source>
        <dbReference type="Proteomes" id="UP000182961"/>
    </source>
</evidence>
<reference evidence="2" key="1">
    <citation type="submission" date="2016-10" db="EMBL/GenBank/DDBJ databases">
        <authorList>
            <person name="Varghese N."/>
            <person name="Submissions S."/>
        </authorList>
    </citation>
    <scope>NUCLEOTIDE SEQUENCE [LARGE SCALE GENOMIC DNA]</scope>
    <source>
        <strain evidence="2">DSM 4002</strain>
    </source>
</reference>
<sequence length="149" mass="17213">MVYVGFEKGLSSFILEEDLKLDVKSFLDEINQNPELAIQEGGYFYKEVLKNITTDEISITELIINLREYTKDNPNEFDEFGWPNGSTHGCCGNYSGPCLYFHWACYVHDKICKRCNPRWFCLSGCIPDKELEAVPYLPILPSLPWADRE</sequence>
<dbReference type="AlphaFoldDB" id="A0A1I4TAD6"/>
<keyword evidence="2" id="KW-1185">Reference proteome</keyword>
<evidence type="ECO:0000313" key="1">
    <source>
        <dbReference type="EMBL" id="SFM73625.1"/>
    </source>
</evidence>
<proteinExistence type="predicted"/>
<gene>
    <name evidence="1" type="ORF">SAMN05444143_10238</name>
</gene>
<dbReference type="RefSeq" id="WP_024980256.1">
    <property type="nucleotide sequence ID" value="NZ_CBCRUM010000023.1"/>
</dbReference>
<organism evidence="1 2">
    <name type="scientific">Flavobacterium succinicans</name>
    <dbReference type="NCBI Taxonomy" id="29536"/>
    <lineage>
        <taxon>Bacteria</taxon>
        <taxon>Pseudomonadati</taxon>
        <taxon>Bacteroidota</taxon>
        <taxon>Flavobacteriia</taxon>
        <taxon>Flavobacteriales</taxon>
        <taxon>Flavobacteriaceae</taxon>
        <taxon>Flavobacterium</taxon>
    </lineage>
</organism>
<dbReference type="Proteomes" id="UP000182961">
    <property type="component" value="Unassembled WGS sequence"/>
</dbReference>
<protein>
    <submittedName>
        <fullName evidence="1">Uncharacterized protein</fullName>
    </submittedName>
</protein>